<reference evidence="1 2" key="1">
    <citation type="journal article" date="2010" name="J. Bacteriol.">
        <title>Complete genome sequence of the diesel-degrading Acinetobacter sp. strain DR1.</title>
        <authorList>
            <person name="Jung J."/>
            <person name="Baek J.H."/>
            <person name="Park W."/>
        </authorList>
    </citation>
    <scope>NUCLEOTIDE SEQUENCE [LARGE SCALE GENOMIC DNA]</scope>
    <source>
        <strain evidence="2">JCM 16667 / KCTC 23045 / DR1</strain>
    </source>
</reference>
<gene>
    <name evidence="1" type="ordered locus">AOLE_16045</name>
</gene>
<dbReference type="AlphaFoldDB" id="A0AAN0PBC9"/>
<proteinExistence type="predicted"/>
<evidence type="ECO:0000313" key="2">
    <source>
        <dbReference type="Proteomes" id="UP000000392"/>
    </source>
</evidence>
<accession>A0AAN0PBC9</accession>
<dbReference type="GeneID" id="9383638"/>
<dbReference type="Proteomes" id="UP000000392">
    <property type="component" value="Chromosome"/>
</dbReference>
<sequence>MANEQKDLQQKVNQNGRPVSVFTREHLETAANVASESSDILGYLKDGTSVVDNYNFRWGLIHSKNTPLFSKERLEKAREFRFYKENPQTGRIFKGNQHTKVFDTKKFGTKIDKLGSKAGNFGDGVELALAIVDRNPEALATKSSTLVLSKAGEKTGEVAGLAAAGKCAKVAIKRLDPRKATVVGLTCAGAAIGVKYWLKDKGDELGNTVGKTKTAIEAAQGVLDAVDILDQVETKAAERERQEAIKKDPMVEWHIVGAD</sequence>
<name>A0AAN0PBC9_ACISD</name>
<protein>
    <submittedName>
        <fullName evidence="1">Uncharacterized protein</fullName>
    </submittedName>
</protein>
<organism evidence="1 2">
    <name type="scientific">Acinetobacter oleivorans (strain JCM 16667 / KCTC 23045 / DR1)</name>
    <dbReference type="NCBI Taxonomy" id="436717"/>
    <lineage>
        <taxon>Bacteria</taxon>
        <taxon>Pseudomonadati</taxon>
        <taxon>Pseudomonadota</taxon>
        <taxon>Gammaproteobacteria</taxon>
        <taxon>Moraxellales</taxon>
        <taxon>Moraxellaceae</taxon>
        <taxon>Acinetobacter</taxon>
    </lineage>
</organism>
<dbReference type="EMBL" id="CP002080">
    <property type="protein sequence ID" value="ADI92096.1"/>
    <property type="molecule type" value="Genomic_DNA"/>
</dbReference>
<dbReference type="RefSeq" id="WP_013198862.1">
    <property type="nucleotide sequence ID" value="NC_014259.1"/>
</dbReference>
<evidence type="ECO:0000313" key="1">
    <source>
        <dbReference type="EMBL" id="ADI92096.1"/>
    </source>
</evidence>
<dbReference type="KEGG" id="acd:AOLE_16045"/>